<dbReference type="Proteomes" id="UP000814140">
    <property type="component" value="Unassembled WGS sequence"/>
</dbReference>
<organism evidence="1 2">
    <name type="scientific">Artomyces pyxidatus</name>
    <dbReference type="NCBI Taxonomy" id="48021"/>
    <lineage>
        <taxon>Eukaryota</taxon>
        <taxon>Fungi</taxon>
        <taxon>Dikarya</taxon>
        <taxon>Basidiomycota</taxon>
        <taxon>Agaricomycotina</taxon>
        <taxon>Agaricomycetes</taxon>
        <taxon>Russulales</taxon>
        <taxon>Auriscalpiaceae</taxon>
        <taxon>Artomyces</taxon>
    </lineage>
</organism>
<proteinExistence type="predicted"/>
<evidence type="ECO:0000313" key="2">
    <source>
        <dbReference type="Proteomes" id="UP000814140"/>
    </source>
</evidence>
<protein>
    <submittedName>
        <fullName evidence="1">Uncharacterized protein</fullName>
    </submittedName>
</protein>
<comment type="caution">
    <text evidence="1">The sequence shown here is derived from an EMBL/GenBank/DDBJ whole genome shotgun (WGS) entry which is preliminary data.</text>
</comment>
<accession>A0ACB8TA55</accession>
<keyword evidence="2" id="KW-1185">Reference proteome</keyword>
<dbReference type="EMBL" id="MU277196">
    <property type="protein sequence ID" value="KAI0065177.1"/>
    <property type="molecule type" value="Genomic_DNA"/>
</dbReference>
<name>A0ACB8TA55_9AGAM</name>
<sequence>MSNSNIPWETFKADTLRMVCRDLGANLGKRKREDVVEFVKKVESSGLEEAMAQLAAEDKEKKEEESPRRSSAKRTRPSNEAEVPVSEGRPKRGKAAAATAPPTKRGGRKAKTMESVTLTASRRSGRGAKKNGEEKEESESAKKAPTSSPERQDAEEADALGEDEEGDENVAPLPTDAAVVQTTAVEAVQVETISTA</sequence>
<reference evidence="1" key="1">
    <citation type="submission" date="2021-03" db="EMBL/GenBank/DDBJ databases">
        <authorList>
            <consortium name="DOE Joint Genome Institute"/>
            <person name="Ahrendt S."/>
            <person name="Looney B.P."/>
            <person name="Miyauchi S."/>
            <person name="Morin E."/>
            <person name="Drula E."/>
            <person name="Courty P.E."/>
            <person name="Chicoki N."/>
            <person name="Fauchery L."/>
            <person name="Kohler A."/>
            <person name="Kuo A."/>
            <person name="Labutti K."/>
            <person name="Pangilinan J."/>
            <person name="Lipzen A."/>
            <person name="Riley R."/>
            <person name="Andreopoulos W."/>
            <person name="He G."/>
            <person name="Johnson J."/>
            <person name="Barry K.W."/>
            <person name="Grigoriev I.V."/>
            <person name="Nagy L."/>
            <person name="Hibbett D."/>
            <person name="Henrissat B."/>
            <person name="Matheny P.B."/>
            <person name="Labbe J."/>
            <person name="Martin F."/>
        </authorList>
    </citation>
    <scope>NUCLEOTIDE SEQUENCE</scope>
    <source>
        <strain evidence="1">HHB10654</strain>
    </source>
</reference>
<reference evidence="1" key="2">
    <citation type="journal article" date="2022" name="New Phytol.">
        <title>Evolutionary transition to the ectomycorrhizal habit in the genomes of a hyperdiverse lineage of mushroom-forming fungi.</title>
        <authorList>
            <person name="Looney B."/>
            <person name="Miyauchi S."/>
            <person name="Morin E."/>
            <person name="Drula E."/>
            <person name="Courty P.E."/>
            <person name="Kohler A."/>
            <person name="Kuo A."/>
            <person name="LaButti K."/>
            <person name="Pangilinan J."/>
            <person name="Lipzen A."/>
            <person name="Riley R."/>
            <person name="Andreopoulos W."/>
            <person name="He G."/>
            <person name="Johnson J."/>
            <person name="Nolan M."/>
            <person name="Tritt A."/>
            <person name="Barry K.W."/>
            <person name="Grigoriev I.V."/>
            <person name="Nagy L.G."/>
            <person name="Hibbett D."/>
            <person name="Henrissat B."/>
            <person name="Matheny P.B."/>
            <person name="Labbe J."/>
            <person name="Martin F.M."/>
        </authorList>
    </citation>
    <scope>NUCLEOTIDE SEQUENCE</scope>
    <source>
        <strain evidence="1">HHB10654</strain>
    </source>
</reference>
<gene>
    <name evidence="1" type="ORF">BV25DRAFT_1913803</name>
</gene>
<evidence type="ECO:0000313" key="1">
    <source>
        <dbReference type="EMBL" id="KAI0065177.1"/>
    </source>
</evidence>